<dbReference type="HAMAP" id="MF_01661">
    <property type="entry name" value="D_rib_pyranase"/>
    <property type="match status" value="1"/>
</dbReference>
<gene>
    <name evidence="6" type="primary">rbsD</name>
    <name evidence="7" type="ORF">EDM58_09270</name>
</gene>
<dbReference type="Gene3D" id="3.40.1650.10">
    <property type="entry name" value="RbsD-like domain"/>
    <property type="match status" value="1"/>
</dbReference>
<comment type="caution">
    <text evidence="7">The sequence shown here is derived from an EMBL/GenBank/DDBJ whole genome shotgun (WGS) entry which is preliminary data.</text>
</comment>
<dbReference type="GO" id="GO:0019303">
    <property type="term" value="P:D-ribose catabolic process"/>
    <property type="evidence" value="ECO:0007669"/>
    <property type="project" value="UniProtKB-UniRule"/>
</dbReference>
<comment type="subcellular location">
    <subcellularLocation>
        <location evidence="6">Cytoplasm</location>
    </subcellularLocation>
</comment>
<comment type="catalytic activity">
    <reaction evidence="1 6">
        <text>beta-D-ribopyranose = beta-D-ribofuranose</text>
        <dbReference type="Rhea" id="RHEA:25432"/>
        <dbReference type="ChEBI" id="CHEBI:27476"/>
        <dbReference type="ChEBI" id="CHEBI:47002"/>
        <dbReference type="EC" id="5.4.99.62"/>
    </reaction>
</comment>
<dbReference type="GO" id="GO:0005829">
    <property type="term" value="C:cytosol"/>
    <property type="evidence" value="ECO:0007669"/>
    <property type="project" value="TreeGrafter"/>
</dbReference>
<dbReference type="PANTHER" id="PTHR37831:SF1">
    <property type="entry name" value="D-RIBOSE PYRANASE"/>
    <property type="match status" value="1"/>
</dbReference>
<dbReference type="InterPro" id="IPR023750">
    <property type="entry name" value="RbsD-like_sf"/>
</dbReference>
<feature type="binding site" evidence="6">
    <location>
        <begin position="120"/>
        <end position="122"/>
    </location>
    <ligand>
        <name>substrate</name>
    </ligand>
</feature>
<evidence type="ECO:0000256" key="5">
    <source>
        <dbReference type="ARBA" id="ARBA00023277"/>
    </source>
</evidence>
<dbReference type="GO" id="GO:0048029">
    <property type="term" value="F:monosaccharide binding"/>
    <property type="evidence" value="ECO:0007669"/>
    <property type="project" value="InterPro"/>
</dbReference>
<dbReference type="GO" id="GO:0016872">
    <property type="term" value="F:intramolecular lyase activity"/>
    <property type="evidence" value="ECO:0007669"/>
    <property type="project" value="UniProtKB-UniRule"/>
</dbReference>
<dbReference type="NCBIfam" id="NF008761">
    <property type="entry name" value="PRK11797.1"/>
    <property type="match status" value="1"/>
</dbReference>
<feature type="active site" description="Proton donor" evidence="6">
    <location>
        <position position="20"/>
    </location>
</feature>
<dbReference type="RefSeq" id="WP_122913095.1">
    <property type="nucleotide sequence ID" value="NZ_JBNNOX010000102.1"/>
</dbReference>
<dbReference type="InterPro" id="IPR023064">
    <property type="entry name" value="D-ribose_pyranase"/>
</dbReference>
<evidence type="ECO:0000256" key="6">
    <source>
        <dbReference type="HAMAP-Rule" id="MF_01661"/>
    </source>
</evidence>
<keyword evidence="5 6" id="KW-0119">Carbohydrate metabolism</keyword>
<dbReference type="EC" id="5.4.99.62" evidence="2 6"/>
<dbReference type="UniPathway" id="UPA00916">
    <property type="reaction ID" value="UER00888"/>
</dbReference>
<dbReference type="GO" id="GO:0062193">
    <property type="term" value="F:D-ribose pyranase activity"/>
    <property type="evidence" value="ECO:0007669"/>
    <property type="project" value="UniProtKB-EC"/>
</dbReference>
<proteinExistence type="inferred from homology"/>
<name>A0A3M8CW67_9BACL</name>
<accession>A0A3M8CW67</accession>
<comment type="subunit">
    <text evidence="6">Homodecamer.</text>
</comment>
<dbReference type="Proteomes" id="UP000281915">
    <property type="component" value="Unassembled WGS sequence"/>
</dbReference>
<evidence type="ECO:0000313" key="8">
    <source>
        <dbReference type="Proteomes" id="UP000281915"/>
    </source>
</evidence>
<dbReference type="InterPro" id="IPR007721">
    <property type="entry name" value="RbsD_FucU"/>
</dbReference>
<dbReference type="EMBL" id="RHHT01000016">
    <property type="protein sequence ID" value="RNB80072.1"/>
    <property type="molecule type" value="Genomic_DNA"/>
</dbReference>
<evidence type="ECO:0000256" key="4">
    <source>
        <dbReference type="ARBA" id="ARBA00023235"/>
    </source>
</evidence>
<dbReference type="SUPFAM" id="SSF102546">
    <property type="entry name" value="RbsD-like"/>
    <property type="match status" value="1"/>
</dbReference>
<evidence type="ECO:0000256" key="3">
    <source>
        <dbReference type="ARBA" id="ARBA00022490"/>
    </source>
</evidence>
<organism evidence="7 8">
    <name type="scientific">Brevibacillus panacihumi</name>
    <dbReference type="NCBI Taxonomy" id="497735"/>
    <lineage>
        <taxon>Bacteria</taxon>
        <taxon>Bacillati</taxon>
        <taxon>Bacillota</taxon>
        <taxon>Bacilli</taxon>
        <taxon>Bacillales</taxon>
        <taxon>Paenibacillaceae</taxon>
        <taxon>Brevibacillus</taxon>
    </lineage>
</organism>
<dbReference type="Pfam" id="PF05025">
    <property type="entry name" value="RbsD_FucU"/>
    <property type="match status" value="1"/>
</dbReference>
<evidence type="ECO:0000256" key="1">
    <source>
        <dbReference type="ARBA" id="ARBA00000223"/>
    </source>
</evidence>
<evidence type="ECO:0000313" key="7">
    <source>
        <dbReference type="EMBL" id="RNB80072.1"/>
    </source>
</evidence>
<feature type="binding site" evidence="6">
    <location>
        <position position="28"/>
    </location>
    <ligand>
        <name>substrate</name>
    </ligand>
</feature>
<protein>
    <recommendedName>
        <fullName evidence="2 6">D-ribose pyranase</fullName>
        <ecNumber evidence="2 6">5.4.99.62</ecNumber>
    </recommendedName>
</protein>
<evidence type="ECO:0000256" key="2">
    <source>
        <dbReference type="ARBA" id="ARBA00012862"/>
    </source>
</evidence>
<comment type="function">
    <text evidence="6">Catalyzes the interconversion of beta-pyran and beta-furan forms of D-ribose.</text>
</comment>
<keyword evidence="4 6" id="KW-0413">Isomerase</keyword>
<comment type="pathway">
    <text evidence="6">Carbohydrate metabolism; D-ribose degradation; D-ribose 5-phosphate from beta-D-ribopyranose: step 1/2.</text>
</comment>
<keyword evidence="3 6" id="KW-0963">Cytoplasm</keyword>
<dbReference type="PANTHER" id="PTHR37831">
    <property type="entry name" value="D-RIBOSE PYRANASE"/>
    <property type="match status" value="1"/>
</dbReference>
<feature type="binding site" evidence="6">
    <location>
        <position position="98"/>
    </location>
    <ligand>
        <name>substrate</name>
    </ligand>
</feature>
<reference evidence="7 8" key="1">
    <citation type="submission" date="2018-10" db="EMBL/GenBank/DDBJ databases">
        <title>Phylogenomics of Brevibacillus.</title>
        <authorList>
            <person name="Dunlap C."/>
        </authorList>
    </citation>
    <scope>NUCLEOTIDE SEQUENCE [LARGE SCALE GENOMIC DNA]</scope>
    <source>
        <strain evidence="7 8">JCM 15085</strain>
    </source>
</reference>
<comment type="similarity">
    <text evidence="6">Belongs to the RbsD / FucU family. RbsD subfamily.</text>
</comment>
<sequence length="131" mass="14241">MKKCGILNSELSSVISQLGHTDQIIICDAGLPIPDFVTRIDLAVVPGLPTFAEVLDAVLLEMQVEKVIYAQELQAAQPALLARLEETFAGVQRESVSHETFKQLSKDAKAIIRTGECTPYANIILQSGVTF</sequence>
<dbReference type="AlphaFoldDB" id="A0A3M8CW67"/>